<proteinExistence type="predicted"/>
<dbReference type="EMBL" id="CP062229">
    <property type="protein sequence ID" value="UVC12994.1"/>
    <property type="molecule type" value="Genomic_DNA"/>
</dbReference>
<reference evidence="1" key="1">
    <citation type="submission" date="2020-09" db="EMBL/GenBank/DDBJ databases">
        <title>Rhizobia associated with sainfoin plants.</title>
        <authorList>
            <person name="Asharfi S."/>
            <person name="Kuzmanovic N."/>
            <person name="Bunk B."/>
            <person name="Sproeer C."/>
            <person name="Becker M."/>
            <person name="Thuenen T."/>
        </authorList>
    </citation>
    <scope>NUCLEOTIDE SEQUENCE</scope>
    <source>
        <strain evidence="1">OM4</strain>
    </source>
</reference>
<name>A0ABY5QPZ0_9HYPH</name>
<gene>
    <name evidence="1" type="ORF">IHQ72_19755</name>
</gene>
<accession>A0ABY5QPZ0</accession>
<evidence type="ECO:0000313" key="2">
    <source>
        <dbReference type="Proteomes" id="UP001058098"/>
    </source>
</evidence>
<evidence type="ECO:0000313" key="1">
    <source>
        <dbReference type="EMBL" id="UVC12994.1"/>
    </source>
</evidence>
<organism evidence="1 2">
    <name type="scientific">Mesorhizobium onobrychidis</name>
    <dbReference type="NCBI Taxonomy" id="2775404"/>
    <lineage>
        <taxon>Bacteria</taxon>
        <taxon>Pseudomonadati</taxon>
        <taxon>Pseudomonadota</taxon>
        <taxon>Alphaproteobacteria</taxon>
        <taxon>Hyphomicrobiales</taxon>
        <taxon>Phyllobacteriaceae</taxon>
        <taxon>Mesorhizobium</taxon>
    </lineage>
</organism>
<keyword evidence="2" id="KW-1185">Reference proteome</keyword>
<dbReference type="RefSeq" id="WP_258116704.1">
    <property type="nucleotide sequence ID" value="NZ_CP062229.1"/>
</dbReference>
<dbReference type="Proteomes" id="UP001058098">
    <property type="component" value="Chromosome"/>
</dbReference>
<sequence length="90" mass="10710">MKEVQIRVRIRFIDYEKSTIHRIQNFGEDLWCSYRANNRVQIDLGEIDRATDEINFLVRDTFLQRSLTEVHRLLKANLMENEAVIDIDSA</sequence>
<protein>
    <submittedName>
        <fullName evidence="1">Uncharacterized protein</fullName>
    </submittedName>
</protein>